<dbReference type="Pfam" id="PF10215">
    <property type="entry name" value="Ost4"/>
    <property type="match status" value="1"/>
</dbReference>
<keyword evidence="5" id="KW-0735">Signal-anchor</keyword>
<name>A0AAN7U831_9MYCE</name>
<gene>
    <name evidence="9" type="ORF">RB653_005689</name>
</gene>
<keyword evidence="3 8" id="KW-0812">Transmembrane</keyword>
<evidence type="ECO:0000256" key="6">
    <source>
        <dbReference type="ARBA" id="ARBA00022989"/>
    </source>
</evidence>
<proteinExistence type="inferred from homology"/>
<comment type="caution">
    <text evidence="9">The sequence shown here is derived from an EMBL/GenBank/DDBJ whole genome shotgun (WGS) entry which is preliminary data.</text>
</comment>
<keyword evidence="7 8" id="KW-0472">Membrane</keyword>
<dbReference type="SUPFAM" id="SSF103464">
    <property type="entry name" value="Oligosaccharyltransferase subunit ost4p"/>
    <property type="match status" value="1"/>
</dbReference>
<sequence>MITDTQLTLLSNTLGATIFLLIVYYHYVSTKTVTSTKKDN</sequence>
<evidence type="ECO:0000256" key="7">
    <source>
        <dbReference type="ARBA" id="ARBA00023136"/>
    </source>
</evidence>
<keyword evidence="10" id="KW-1185">Reference proteome</keyword>
<reference evidence="9 10" key="1">
    <citation type="submission" date="2023-11" db="EMBL/GenBank/DDBJ databases">
        <title>Dfirmibasis_genome.</title>
        <authorList>
            <person name="Edelbroek B."/>
            <person name="Kjellin J."/>
            <person name="Jerlstrom-Hultqvist J."/>
            <person name="Soderbom F."/>
        </authorList>
    </citation>
    <scope>NUCLEOTIDE SEQUENCE [LARGE SCALE GENOMIC DNA]</scope>
    <source>
        <strain evidence="9 10">TNS-C-14</strain>
    </source>
</reference>
<dbReference type="GO" id="GO:0005789">
    <property type="term" value="C:endoplasmic reticulum membrane"/>
    <property type="evidence" value="ECO:0007669"/>
    <property type="project" value="UniProtKB-SubCell"/>
</dbReference>
<evidence type="ECO:0000256" key="4">
    <source>
        <dbReference type="ARBA" id="ARBA00022824"/>
    </source>
</evidence>
<dbReference type="EMBL" id="JAVFKY010000001">
    <property type="protein sequence ID" value="KAK5584082.1"/>
    <property type="molecule type" value="Genomic_DNA"/>
</dbReference>
<evidence type="ECO:0000256" key="5">
    <source>
        <dbReference type="ARBA" id="ARBA00022968"/>
    </source>
</evidence>
<comment type="similarity">
    <text evidence="2">Belongs to the OST4 family.</text>
</comment>
<comment type="subcellular location">
    <subcellularLocation>
        <location evidence="1">Endoplasmic reticulum membrane</location>
        <topology evidence="1">Single-pass type III membrane protein</topology>
    </subcellularLocation>
</comment>
<accession>A0AAN7U831</accession>
<feature type="transmembrane region" description="Helical" evidence="8">
    <location>
        <begin position="7"/>
        <end position="27"/>
    </location>
</feature>
<keyword evidence="4" id="KW-0256">Endoplasmic reticulum</keyword>
<dbReference type="Proteomes" id="UP001344447">
    <property type="component" value="Unassembled WGS sequence"/>
</dbReference>
<organism evidence="9 10">
    <name type="scientific">Dictyostelium firmibasis</name>
    <dbReference type="NCBI Taxonomy" id="79012"/>
    <lineage>
        <taxon>Eukaryota</taxon>
        <taxon>Amoebozoa</taxon>
        <taxon>Evosea</taxon>
        <taxon>Eumycetozoa</taxon>
        <taxon>Dictyostelia</taxon>
        <taxon>Dictyosteliales</taxon>
        <taxon>Dictyosteliaceae</taxon>
        <taxon>Dictyostelium</taxon>
    </lineage>
</organism>
<evidence type="ECO:0000256" key="1">
    <source>
        <dbReference type="ARBA" id="ARBA00004643"/>
    </source>
</evidence>
<protein>
    <recommendedName>
        <fullName evidence="11">Dolichyl-diphosphooligosaccharide--protein glycosyltransferase subunit 4</fullName>
    </recommendedName>
</protein>
<evidence type="ECO:0000313" key="9">
    <source>
        <dbReference type="EMBL" id="KAK5584082.1"/>
    </source>
</evidence>
<evidence type="ECO:0000313" key="10">
    <source>
        <dbReference type="Proteomes" id="UP001344447"/>
    </source>
</evidence>
<evidence type="ECO:0000256" key="2">
    <source>
        <dbReference type="ARBA" id="ARBA00007685"/>
    </source>
</evidence>
<dbReference type="AlphaFoldDB" id="A0AAN7U831"/>
<dbReference type="InterPro" id="IPR036330">
    <property type="entry name" value="Ost4p_sf"/>
</dbReference>
<evidence type="ECO:0000256" key="8">
    <source>
        <dbReference type="SAM" id="Phobius"/>
    </source>
</evidence>
<keyword evidence="6 8" id="KW-1133">Transmembrane helix</keyword>
<evidence type="ECO:0008006" key="11">
    <source>
        <dbReference type="Google" id="ProtNLM"/>
    </source>
</evidence>
<dbReference type="InterPro" id="IPR018943">
    <property type="entry name" value="Oligosaccaryltransferase"/>
</dbReference>
<evidence type="ECO:0000256" key="3">
    <source>
        <dbReference type="ARBA" id="ARBA00022692"/>
    </source>
</evidence>